<evidence type="ECO:0000256" key="9">
    <source>
        <dbReference type="ARBA" id="ARBA00023150"/>
    </source>
</evidence>
<keyword evidence="3 12" id="KW-0949">S-adenosyl-L-methionine</keyword>
<keyword evidence="9 12" id="KW-0501">Molybdenum cofactor biosynthesis</keyword>
<dbReference type="Pfam" id="PF06463">
    <property type="entry name" value="Mob_synth_C"/>
    <property type="match status" value="1"/>
</dbReference>
<name>A0A1G6MIZ7_9MICO</name>
<dbReference type="InterPro" id="IPR040064">
    <property type="entry name" value="MoaA-like"/>
</dbReference>
<keyword evidence="10 12" id="KW-0456">Lyase</keyword>
<dbReference type="InterPro" id="IPR013483">
    <property type="entry name" value="MoaA"/>
</dbReference>
<feature type="compositionally biased region" description="Basic and acidic residues" evidence="13">
    <location>
        <begin position="68"/>
        <end position="83"/>
    </location>
</feature>
<evidence type="ECO:0000256" key="6">
    <source>
        <dbReference type="ARBA" id="ARBA00023004"/>
    </source>
</evidence>
<comment type="subunit">
    <text evidence="12">Monomer and homodimer.</text>
</comment>
<dbReference type="InterPro" id="IPR013785">
    <property type="entry name" value="Aldolase_TIM"/>
</dbReference>
<keyword evidence="5 12" id="KW-0547">Nucleotide-binding</keyword>
<dbReference type="SFLD" id="SFLDG01386">
    <property type="entry name" value="main_SPASM_domain-containing"/>
    <property type="match status" value="1"/>
</dbReference>
<feature type="binding site" evidence="12">
    <location>
        <position position="187"/>
    </location>
    <ligand>
        <name>GTP</name>
        <dbReference type="ChEBI" id="CHEBI:37565"/>
    </ligand>
</feature>
<evidence type="ECO:0000256" key="2">
    <source>
        <dbReference type="ARBA" id="ARBA00022485"/>
    </source>
</evidence>
<keyword evidence="8 12" id="KW-0342">GTP-binding</keyword>
<dbReference type="PROSITE" id="PS01305">
    <property type="entry name" value="MOAA_NIFB_PQQE"/>
    <property type="match status" value="1"/>
</dbReference>
<comment type="cofactor">
    <cofactor evidence="12">
        <name>[4Fe-4S] cluster</name>
        <dbReference type="ChEBI" id="CHEBI:49883"/>
    </cofactor>
    <text evidence="12">Binds 2 [4Fe-4S] clusters. Binds 1 [4Fe-4S] cluster coordinated with 3 cysteines and an exchangeable S-adenosyl-L-methionine and 1 [4Fe-4S] cluster coordinated with 3 cysteines and the GTP-derived substrate.</text>
</comment>
<feature type="binding site" evidence="12">
    <location>
        <position position="156"/>
    </location>
    <ligand>
        <name>GTP</name>
        <dbReference type="ChEBI" id="CHEBI:37565"/>
    </ligand>
</feature>
<keyword evidence="2 12" id="KW-0004">4Fe-4S</keyword>
<reference evidence="15 16" key="1">
    <citation type="submission" date="2016-09" db="EMBL/GenBank/DDBJ databases">
        <authorList>
            <person name="Capua I."/>
            <person name="De Benedictis P."/>
            <person name="Joannis T."/>
            <person name="Lombin L.H."/>
            <person name="Cattoli G."/>
        </authorList>
    </citation>
    <scope>NUCLEOTIDE SEQUENCE [LARGE SCALE GENOMIC DNA]</scope>
    <source>
        <strain evidence="15 16">NIO-1002</strain>
    </source>
</reference>
<feature type="binding site" evidence="12">
    <location>
        <position position="118"/>
    </location>
    <ligand>
        <name>S-adenosyl-L-methionine</name>
        <dbReference type="ChEBI" id="CHEBI:59789"/>
    </ligand>
</feature>
<feature type="binding site" evidence="12">
    <location>
        <position position="160"/>
    </location>
    <ligand>
        <name>S-adenosyl-L-methionine</name>
        <dbReference type="ChEBI" id="CHEBI:59789"/>
    </ligand>
</feature>
<dbReference type="SMART" id="SM00729">
    <property type="entry name" value="Elp3"/>
    <property type="match status" value="1"/>
</dbReference>
<evidence type="ECO:0000256" key="4">
    <source>
        <dbReference type="ARBA" id="ARBA00022723"/>
    </source>
</evidence>
<dbReference type="PANTHER" id="PTHR22960:SF0">
    <property type="entry name" value="MOLYBDENUM COFACTOR BIOSYNTHESIS PROTEIN 1"/>
    <property type="match status" value="1"/>
</dbReference>
<dbReference type="STRING" id="993073.AS029_11290"/>
<protein>
    <recommendedName>
        <fullName evidence="1 12">GTP 3',8-cyclase</fullName>
        <ecNumber evidence="1 12">4.1.99.22</ecNumber>
    </recommendedName>
    <alternativeName>
        <fullName evidence="12">Molybdenum cofactor biosynthesis protein A</fullName>
    </alternativeName>
</protein>
<evidence type="ECO:0000256" key="5">
    <source>
        <dbReference type="ARBA" id="ARBA00022741"/>
    </source>
</evidence>
<dbReference type="EC" id="4.1.99.22" evidence="1 12"/>
<sequence length="429" mass="46235">MDAEHAHTTPRPVPLSLGATVTTRGPAAQLGAIRTTGGPRPTAPSHEQGLAHDADRNREPGGALGTDAARDPRAPQRDPRADRLLGAPQEGGLRDRFGRVATDLRVSVIDKCNLRCTYCMPADGMPWLPQSQLMSTDEIRRIVRVAVQSLGAEELRITGGEPLVRKDLEFIIAGIRADNPDLPISLTTNAVGLDRRAQALKDAGLDRINVSLDTLHPETFAELTRRPHLDKVLAGLQAARAAGLGPIKINAVLLRGINDTEVVPLVDWAVSNGFEMRFIEDMPLDGDRSWSATNVIPARDIRAAIEEAFTLTADPRGRGAAPAERWEVRRPGDPALAGHVGIISSVTEPFCAACSRTRVTADGRIRSCLFSHEETDLLTALRDGADDAGLAQIWRDAMWAKPRAHGSDRVGLARADFVQPERTMSAIGG</sequence>
<dbReference type="RefSeq" id="WP_058232688.1">
    <property type="nucleotide sequence ID" value="NZ_FMYG01000005.1"/>
</dbReference>
<dbReference type="SUPFAM" id="SSF102114">
    <property type="entry name" value="Radical SAM enzymes"/>
    <property type="match status" value="1"/>
</dbReference>
<dbReference type="Pfam" id="PF04055">
    <property type="entry name" value="Radical_SAM"/>
    <property type="match status" value="1"/>
</dbReference>
<feature type="binding site" evidence="12">
    <location>
        <position position="119"/>
    </location>
    <ligand>
        <name>[4Fe-4S] cluster</name>
        <dbReference type="ChEBI" id="CHEBI:49883"/>
        <label>1</label>
        <note>4Fe-4S-S-AdoMet</note>
    </ligand>
</feature>
<dbReference type="PROSITE" id="PS51918">
    <property type="entry name" value="RADICAL_SAM"/>
    <property type="match status" value="1"/>
</dbReference>
<keyword evidence="6 12" id="KW-0408">Iron</keyword>
<keyword evidence="4 12" id="KW-0479">Metal-binding</keyword>
<comment type="catalytic activity">
    <reaction evidence="11 12">
        <text>GTP + AH2 + S-adenosyl-L-methionine = (8S)-3',8-cyclo-7,8-dihydroguanosine 5'-triphosphate + 5'-deoxyadenosine + L-methionine + A + H(+)</text>
        <dbReference type="Rhea" id="RHEA:49576"/>
        <dbReference type="ChEBI" id="CHEBI:13193"/>
        <dbReference type="ChEBI" id="CHEBI:15378"/>
        <dbReference type="ChEBI" id="CHEBI:17319"/>
        <dbReference type="ChEBI" id="CHEBI:17499"/>
        <dbReference type="ChEBI" id="CHEBI:37565"/>
        <dbReference type="ChEBI" id="CHEBI:57844"/>
        <dbReference type="ChEBI" id="CHEBI:59789"/>
        <dbReference type="ChEBI" id="CHEBI:131766"/>
        <dbReference type="EC" id="4.1.99.22"/>
    </reaction>
</comment>
<dbReference type="InterPro" id="IPR006638">
    <property type="entry name" value="Elp3/MiaA/NifB-like_rSAM"/>
</dbReference>
<evidence type="ECO:0000256" key="8">
    <source>
        <dbReference type="ARBA" id="ARBA00023134"/>
    </source>
</evidence>
<dbReference type="SFLD" id="SFLDG01383">
    <property type="entry name" value="cyclic_pyranopterin_phosphate"/>
    <property type="match status" value="1"/>
</dbReference>
<dbReference type="GO" id="GO:1904047">
    <property type="term" value="F:S-adenosyl-L-methionine binding"/>
    <property type="evidence" value="ECO:0007669"/>
    <property type="project" value="UniProtKB-UniRule"/>
</dbReference>
<dbReference type="InterPro" id="IPR058240">
    <property type="entry name" value="rSAM_sf"/>
</dbReference>
<dbReference type="Proteomes" id="UP000183203">
    <property type="component" value="Unassembled WGS sequence"/>
</dbReference>
<evidence type="ECO:0000259" key="14">
    <source>
        <dbReference type="PROSITE" id="PS51918"/>
    </source>
</evidence>
<feature type="compositionally biased region" description="Basic and acidic residues" evidence="13">
    <location>
        <begin position="49"/>
        <end position="59"/>
    </location>
</feature>
<evidence type="ECO:0000256" key="10">
    <source>
        <dbReference type="ARBA" id="ARBA00023239"/>
    </source>
</evidence>
<evidence type="ECO:0000256" key="12">
    <source>
        <dbReference type="HAMAP-Rule" id="MF_01225"/>
    </source>
</evidence>
<feature type="region of interest" description="Disordered" evidence="13">
    <location>
        <begin position="1"/>
        <end position="92"/>
    </location>
</feature>
<dbReference type="UniPathway" id="UPA00344"/>
<dbReference type="GO" id="GO:0061798">
    <property type="term" value="F:GTP 3',8'-cyclase activity"/>
    <property type="evidence" value="ECO:0007669"/>
    <property type="project" value="UniProtKB-UniRule"/>
</dbReference>
<dbReference type="GO" id="GO:0061799">
    <property type="term" value="F:cyclic pyranopterin monophosphate synthase activity"/>
    <property type="evidence" value="ECO:0007669"/>
    <property type="project" value="TreeGrafter"/>
</dbReference>
<evidence type="ECO:0000256" key="13">
    <source>
        <dbReference type="SAM" id="MobiDB-lite"/>
    </source>
</evidence>
<evidence type="ECO:0000256" key="3">
    <source>
        <dbReference type="ARBA" id="ARBA00022691"/>
    </source>
</evidence>
<evidence type="ECO:0000256" key="7">
    <source>
        <dbReference type="ARBA" id="ARBA00023014"/>
    </source>
</evidence>
<dbReference type="SFLD" id="SFLDG01067">
    <property type="entry name" value="SPASM/twitch_domain_containing"/>
    <property type="match status" value="1"/>
</dbReference>
<accession>A0A1G6MIZ7</accession>
<evidence type="ECO:0000256" key="1">
    <source>
        <dbReference type="ARBA" id="ARBA00012167"/>
    </source>
</evidence>
<organism evidence="15 16">
    <name type="scientific">Microbacterium enclense</name>
    <dbReference type="NCBI Taxonomy" id="993073"/>
    <lineage>
        <taxon>Bacteria</taxon>
        <taxon>Bacillati</taxon>
        <taxon>Actinomycetota</taxon>
        <taxon>Actinomycetes</taxon>
        <taxon>Micrococcales</taxon>
        <taxon>Microbacteriaceae</taxon>
        <taxon>Microbacterium</taxon>
    </lineage>
</organism>
<feature type="binding site" evidence="12">
    <location>
        <position position="112"/>
    </location>
    <ligand>
        <name>[4Fe-4S] cluster</name>
        <dbReference type="ChEBI" id="CHEBI:49883"/>
        <label>1</label>
        <note>4Fe-4S-S-AdoMet</note>
    </ligand>
</feature>
<feature type="binding site" evidence="12">
    <location>
        <position position="351"/>
    </location>
    <ligand>
        <name>[4Fe-4S] cluster</name>
        <dbReference type="ChEBI" id="CHEBI:49883"/>
        <label>2</label>
        <note>4Fe-4S-substrate</note>
    </ligand>
</feature>
<feature type="binding site" evidence="12">
    <location>
        <position position="116"/>
    </location>
    <ligand>
        <name>[4Fe-4S] cluster</name>
        <dbReference type="ChEBI" id="CHEBI:49883"/>
        <label>1</label>
        <note>4Fe-4S-S-AdoMet</note>
    </ligand>
</feature>
<comment type="pathway">
    <text evidence="12">Cofactor biosynthesis; molybdopterin biosynthesis.</text>
</comment>
<dbReference type="GO" id="GO:0006777">
    <property type="term" value="P:Mo-molybdopterin cofactor biosynthetic process"/>
    <property type="evidence" value="ECO:0007669"/>
    <property type="project" value="UniProtKB-UniRule"/>
</dbReference>
<dbReference type="InterPro" id="IPR010505">
    <property type="entry name" value="MoaA_twitch"/>
</dbReference>
<dbReference type="InterPro" id="IPR000385">
    <property type="entry name" value="MoaA_NifB_PqqE_Fe-S-bd_CS"/>
</dbReference>
<dbReference type="NCBIfam" id="TIGR02666">
    <property type="entry name" value="moaA"/>
    <property type="match status" value="1"/>
</dbReference>
<gene>
    <name evidence="12" type="primary">moaA</name>
    <name evidence="15" type="ORF">SAMN05216418_2531</name>
</gene>
<dbReference type="InterPro" id="IPR007197">
    <property type="entry name" value="rSAM"/>
</dbReference>
<dbReference type="Gene3D" id="3.20.20.70">
    <property type="entry name" value="Aldolase class I"/>
    <property type="match status" value="1"/>
</dbReference>
<feature type="binding site" evidence="12">
    <location>
        <position position="282"/>
    </location>
    <ligand>
        <name>S-adenosyl-L-methionine</name>
        <dbReference type="ChEBI" id="CHEBI:59789"/>
    </ligand>
</feature>
<feature type="binding site" evidence="12">
    <location>
        <position position="211"/>
    </location>
    <ligand>
        <name>S-adenosyl-L-methionine</name>
        <dbReference type="ChEBI" id="CHEBI:59789"/>
    </ligand>
</feature>
<evidence type="ECO:0000256" key="11">
    <source>
        <dbReference type="ARBA" id="ARBA00048697"/>
    </source>
</evidence>
<evidence type="ECO:0000313" key="16">
    <source>
        <dbReference type="Proteomes" id="UP000183203"/>
    </source>
</evidence>
<feature type="binding site" evidence="12">
    <location>
        <position position="368"/>
    </location>
    <ligand>
        <name>[4Fe-4S] cluster</name>
        <dbReference type="ChEBI" id="CHEBI:49883"/>
        <label>2</label>
        <note>4Fe-4S-substrate</note>
    </ligand>
</feature>
<feature type="binding site" evidence="12">
    <location>
        <position position="248"/>
    </location>
    <ligand>
        <name>GTP</name>
        <dbReference type="ChEBI" id="CHEBI:37565"/>
    </ligand>
</feature>
<dbReference type="InterPro" id="IPR050105">
    <property type="entry name" value="MoCo_biosynth_MoaA/MoaC"/>
</dbReference>
<keyword evidence="7 12" id="KW-0411">Iron-sulfur</keyword>
<dbReference type="GO" id="GO:0051539">
    <property type="term" value="F:4 iron, 4 sulfur cluster binding"/>
    <property type="evidence" value="ECO:0007669"/>
    <property type="project" value="UniProtKB-UniRule"/>
</dbReference>
<evidence type="ECO:0000313" key="15">
    <source>
        <dbReference type="EMBL" id="SDC55441.1"/>
    </source>
</evidence>
<dbReference type="SFLD" id="SFLDS00029">
    <property type="entry name" value="Radical_SAM"/>
    <property type="match status" value="1"/>
</dbReference>
<dbReference type="GO" id="GO:0005525">
    <property type="term" value="F:GTP binding"/>
    <property type="evidence" value="ECO:0007669"/>
    <property type="project" value="UniProtKB-UniRule"/>
</dbReference>
<feature type="binding site" evidence="12">
    <location>
        <position position="105"/>
    </location>
    <ligand>
        <name>GTP</name>
        <dbReference type="ChEBI" id="CHEBI:37565"/>
    </ligand>
</feature>
<dbReference type="CDD" id="cd01335">
    <property type="entry name" value="Radical_SAM"/>
    <property type="match status" value="1"/>
</dbReference>
<proteinExistence type="inferred from homology"/>
<comment type="similarity">
    <text evidence="12">Belongs to the radical SAM superfamily. MoaA family.</text>
</comment>
<feature type="binding site" evidence="12">
    <location>
        <begin position="356"/>
        <end position="358"/>
    </location>
    <ligand>
        <name>GTP</name>
        <dbReference type="ChEBI" id="CHEBI:37565"/>
    </ligand>
</feature>
<feature type="binding site" evidence="12">
    <location>
        <position position="354"/>
    </location>
    <ligand>
        <name>[4Fe-4S] cluster</name>
        <dbReference type="ChEBI" id="CHEBI:49883"/>
        <label>2</label>
        <note>4Fe-4S-substrate</note>
    </ligand>
</feature>
<dbReference type="PANTHER" id="PTHR22960">
    <property type="entry name" value="MOLYBDOPTERIN COFACTOR SYNTHESIS PROTEIN A"/>
    <property type="match status" value="1"/>
</dbReference>
<feature type="domain" description="Radical SAM core" evidence="14">
    <location>
        <begin position="96"/>
        <end position="322"/>
    </location>
</feature>
<comment type="function">
    <text evidence="12">Catalyzes the cyclization of GTP to (8S)-3',8-cyclo-7,8-dihydroguanosine 5'-triphosphate.</text>
</comment>
<dbReference type="HAMAP" id="MF_01225_B">
    <property type="entry name" value="MoaA_B"/>
    <property type="match status" value="1"/>
</dbReference>
<dbReference type="CDD" id="cd21117">
    <property type="entry name" value="Twitch_MoaA"/>
    <property type="match status" value="1"/>
</dbReference>
<dbReference type="GO" id="GO:0046872">
    <property type="term" value="F:metal ion binding"/>
    <property type="evidence" value="ECO:0007669"/>
    <property type="project" value="UniProtKB-KW"/>
</dbReference>
<dbReference type="AlphaFoldDB" id="A0A1G6MIZ7"/>
<dbReference type="EMBL" id="FMYG01000005">
    <property type="protein sequence ID" value="SDC55441.1"/>
    <property type="molecule type" value="Genomic_DNA"/>
</dbReference>